<dbReference type="EMBL" id="BPLQ01012923">
    <property type="protein sequence ID" value="GIY68711.1"/>
    <property type="molecule type" value="Genomic_DNA"/>
</dbReference>
<proteinExistence type="predicted"/>
<evidence type="ECO:0000313" key="1">
    <source>
        <dbReference type="EMBL" id="GIY68711.1"/>
    </source>
</evidence>
<sequence>MIDTANEMPSALKIPPLHLPLFCADANQKHQTDPRPRPFHASLVRMHMDDEPRKSDAGCRPEIAPGCRQASHFDRQTISVLEAVPSALE</sequence>
<comment type="caution">
    <text evidence="1">The sequence shown here is derived from an EMBL/GenBank/DDBJ whole genome shotgun (WGS) entry which is preliminary data.</text>
</comment>
<evidence type="ECO:0000313" key="2">
    <source>
        <dbReference type="Proteomes" id="UP001054837"/>
    </source>
</evidence>
<keyword evidence="2" id="KW-1185">Reference proteome</keyword>
<reference evidence="1 2" key="1">
    <citation type="submission" date="2021-06" db="EMBL/GenBank/DDBJ databases">
        <title>Caerostris darwini draft genome.</title>
        <authorList>
            <person name="Kono N."/>
            <person name="Arakawa K."/>
        </authorList>
    </citation>
    <scope>NUCLEOTIDE SEQUENCE [LARGE SCALE GENOMIC DNA]</scope>
</reference>
<dbReference type="AlphaFoldDB" id="A0AAV4VF13"/>
<gene>
    <name evidence="1" type="ORF">CDAR_315391</name>
</gene>
<dbReference type="Proteomes" id="UP001054837">
    <property type="component" value="Unassembled WGS sequence"/>
</dbReference>
<protein>
    <submittedName>
        <fullName evidence="1">Uncharacterized protein</fullName>
    </submittedName>
</protein>
<name>A0AAV4VF13_9ARAC</name>
<accession>A0AAV4VF13</accession>
<organism evidence="1 2">
    <name type="scientific">Caerostris darwini</name>
    <dbReference type="NCBI Taxonomy" id="1538125"/>
    <lineage>
        <taxon>Eukaryota</taxon>
        <taxon>Metazoa</taxon>
        <taxon>Ecdysozoa</taxon>
        <taxon>Arthropoda</taxon>
        <taxon>Chelicerata</taxon>
        <taxon>Arachnida</taxon>
        <taxon>Araneae</taxon>
        <taxon>Araneomorphae</taxon>
        <taxon>Entelegynae</taxon>
        <taxon>Araneoidea</taxon>
        <taxon>Araneidae</taxon>
        <taxon>Caerostris</taxon>
    </lineage>
</organism>